<dbReference type="STRING" id="159292.SAMN05192546_105122"/>
<dbReference type="InterPro" id="IPR003593">
    <property type="entry name" value="AAA+_ATPase"/>
</dbReference>
<dbReference type="AlphaFoldDB" id="A0A1H3NHA2"/>
<dbReference type="CDD" id="cd01131">
    <property type="entry name" value="PilT"/>
    <property type="match status" value="1"/>
</dbReference>
<evidence type="ECO:0000313" key="4">
    <source>
        <dbReference type="Proteomes" id="UP000199230"/>
    </source>
</evidence>
<dbReference type="Proteomes" id="UP000199230">
    <property type="component" value="Unassembled WGS sequence"/>
</dbReference>
<evidence type="ECO:0000313" key="3">
    <source>
        <dbReference type="EMBL" id="SDY88296.1"/>
    </source>
</evidence>
<reference evidence="3 4" key="1">
    <citation type="submission" date="2016-10" db="EMBL/GenBank/DDBJ databases">
        <authorList>
            <person name="de Groot N.N."/>
        </authorList>
    </citation>
    <scope>NUCLEOTIDE SEQUENCE [LARGE SCALE GENOMIC DNA]</scope>
    <source>
        <strain evidence="3 4">APO</strain>
    </source>
</reference>
<proteinExistence type="inferred from homology"/>
<gene>
    <name evidence="3" type="ORF">SAMN05192546_105122</name>
</gene>
<dbReference type="InterPro" id="IPR027417">
    <property type="entry name" value="P-loop_NTPase"/>
</dbReference>
<protein>
    <submittedName>
        <fullName evidence="3">Twitching motility protein PilT</fullName>
    </submittedName>
</protein>
<dbReference type="GO" id="GO:0016887">
    <property type="term" value="F:ATP hydrolysis activity"/>
    <property type="evidence" value="ECO:0007669"/>
    <property type="project" value="InterPro"/>
</dbReference>
<name>A0A1H3NHA2_9FIRM</name>
<dbReference type="InterPro" id="IPR001482">
    <property type="entry name" value="T2SS/T4SS_dom"/>
</dbReference>
<dbReference type="InterPro" id="IPR050921">
    <property type="entry name" value="T4SS_GSP_E_ATPase"/>
</dbReference>
<dbReference type="OrthoDB" id="9808272at2"/>
<dbReference type="Pfam" id="PF00437">
    <property type="entry name" value="T2SSE"/>
    <property type="match status" value="1"/>
</dbReference>
<accession>A0A1H3NHA2</accession>
<dbReference type="RefSeq" id="WP_093313180.1">
    <property type="nucleotide sequence ID" value="NZ_FNPV01000005.1"/>
</dbReference>
<dbReference type="PROSITE" id="PS00662">
    <property type="entry name" value="T2SP_E"/>
    <property type="match status" value="1"/>
</dbReference>
<organism evidence="3 4">
    <name type="scientific">Tindallia californiensis</name>
    <dbReference type="NCBI Taxonomy" id="159292"/>
    <lineage>
        <taxon>Bacteria</taxon>
        <taxon>Bacillati</taxon>
        <taxon>Bacillota</taxon>
        <taxon>Clostridia</taxon>
        <taxon>Peptostreptococcales</taxon>
        <taxon>Tindalliaceae</taxon>
        <taxon>Tindallia</taxon>
    </lineage>
</organism>
<dbReference type="EMBL" id="FNPV01000005">
    <property type="protein sequence ID" value="SDY88296.1"/>
    <property type="molecule type" value="Genomic_DNA"/>
</dbReference>
<dbReference type="GO" id="GO:0005524">
    <property type="term" value="F:ATP binding"/>
    <property type="evidence" value="ECO:0007669"/>
    <property type="project" value="InterPro"/>
</dbReference>
<sequence length="353" mass="39120">MNIRDILTKALETKASDVHITVMNPPIIRVDGSLQPMDHSVLKPDDTKYLVYEVLTEYQQNCLKENGEIDVSFAIPQIGRFRVNAYLQRGTYGMALRVVNIRIPTIEELGIPSHIAALTHKQRGLILVTGPTGSGKSTTLAAMIDLINKERKCHVLTLEDPIEYLHKHQQSIVNQREVGLDTKSFANGLRSALRQDPDVILVGEMRDLETMAIAITAAETGHLVLSTLHTIGAAKTVDRILDVFPPHQQQQVRIQLSSVIEGIISQQIMPKKEGSGRVAAFEIMTATPAIRNLVREGKTHQIQTSVQTGSKYGMITMDDALINLVKKGVISKETCATFAQDSDFVQRNLKNML</sequence>
<dbReference type="SUPFAM" id="SSF52540">
    <property type="entry name" value="P-loop containing nucleoside triphosphate hydrolases"/>
    <property type="match status" value="1"/>
</dbReference>
<dbReference type="SMART" id="SM00382">
    <property type="entry name" value="AAA"/>
    <property type="match status" value="1"/>
</dbReference>
<dbReference type="NCBIfam" id="TIGR01420">
    <property type="entry name" value="pilT_fam"/>
    <property type="match status" value="1"/>
</dbReference>
<dbReference type="InterPro" id="IPR006321">
    <property type="entry name" value="PilT/PilU"/>
</dbReference>
<dbReference type="Gene3D" id="3.30.450.90">
    <property type="match status" value="1"/>
</dbReference>
<feature type="domain" description="Bacterial type II secretion system protein E" evidence="2">
    <location>
        <begin position="193"/>
        <end position="207"/>
    </location>
</feature>
<comment type="similarity">
    <text evidence="1">Belongs to the GSP E family.</text>
</comment>
<evidence type="ECO:0000256" key="1">
    <source>
        <dbReference type="ARBA" id="ARBA00006611"/>
    </source>
</evidence>
<dbReference type="Gene3D" id="3.40.50.300">
    <property type="entry name" value="P-loop containing nucleotide triphosphate hydrolases"/>
    <property type="match status" value="1"/>
</dbReference>
<keyword evidence="4" id="KW-1185">Reference proteome</keyword>
<dbReference type="PANTHER" id="PTHR30486">
    <property type="entry name" value="TWITCHING MOTILITY PROTEIN PILT"/>
    <property type="match status" value="1"/>
</dbReference>
<evidence type="ECO:0000259" key="2">
    <source>
        <dbReference type="PROSITE" id="PS00662"/>
    </source>
</evidence>